<dbReference type="Gene3D" id="3.40.50.1110">
    <property type="entry name" value="SGNH hydrolase"/>
    <property type="match status" value="1"/>
</dbReference>
<evidence type="ECO:0000313" key="3">
    <source>
        <dbReference type="Proteomes" id="UP001209083"/>
    </source>
</evidence>
<dbReference type="GO" id="GO:0016787">
    <property type="term" value="F:hydrolase activity"/>
    <property type="evidence" value="ECO:0007669"/>
    <property type="project" value="UniProtKB-KW"/>
</dbReference>
<organism evidence="2 3">
    <name type="scientific">Saxibacter everestensis</name>
    <dbReference type="NCBI Taxonomy" id="2909229"/>
    <lineage>
        <taxon>Bacteria</taxon>
        <taxon>Bacillati</taxon>
        <taxon>Actinomycetota</taxon>
        <taxon>Actinomycetes</taxon>
        <taxon>Micrococcales</taxon>
        <taxon>Brevibacteriaceae</taxon>
        <taxon>Saxibacter</taxon>
    </lineage>
</organism>
<evidence type="ECO:0000259" key="1">
    <source>
        <dbReference type="Pfam" id="PF13472"/>
    </source>
</evidence>
<dbReference type="CDD" id="cd01836">
    <property type="entry name" value="FeeA_FeeB_like"/>
    <property type="match status" value="1"/>
</dbReference>
<dbReference type="RefSeq" id="WP_349637444.1">
    <property type="nucleotide sequence ID" value="NZ_CP090958.1"/>
</dbReference>
<dbReference type="InterPro" id="IPR036514">
    <property type="entry name" value="SGNH_hydro_sf"/>
</dbReference>
<dbReference type="Proteomes" id="UP001209083">
    <property type="component" value="Chromosome"/>
</dbReference>
<dbReference type="InterPro" id="IPR051532">
    <property type="entry name" value="Ester_Hydrolysis_Enzymes"/>
</dbReference>
<protein>
    <submittedName>
        <fullName evidence="2">SGNH/GDSL hydrolase family protein</fullName>
    </submittedName>
</protein>
<reference evidence="2 3" key="1">
    <citation type="submission" date="2023-05" db="EMBL/GenBank/DDBJ databases">
        <title>Lithophilousrod everest ZFBP1038 complete genpme.</title>
        <authorList>
            <person name="Tian M."/>
        </authorList>
    </citation>
    <scope>NUCLEOTIDE SEQUENCE [LARGE SCALE GENOMIC DNA]</scope>
    <source>
        <strain evidence="2 3">ZFBP1038</strain>
    </source>
</reference>
<keyword evidence="3" id="KW-1185">Reference proteome</keyword>
<sequence length="343" mass="35816">MSTAAKRTTRVLVTTGSTLLALLGAMAGLLSVQARRARTSIGLNLPLSDPRAEGRFGGNDGEPLQLAMLGDSLAVGIGADSPAQTAAAILARGLAVASGKPVELNNVALPGGESESLSGQVQQLLHDVPKSDAAAEIAGQADPRVAVIIVGANDVTRLNRVADAVKSLTLAVRTLRAAGWEVVVATCPDLGTIRPLRHPLRFFARRSSRLLAAAQTIAVIRAQGRTVSLADTLGKAFSTRPKAMFATDMFHPSSRGYSRAAAVLLPAVCEAAGYWGREARETIELGGAPVTPKRQVEKSRSLTRAAFRAVSRPGAEVTTEPGYGSLTGQRAVIKHRGRSRAVK</sequence>
<dbReference type="PANTHER" id="PTHR30383">
    <property type="entry name" value="THIOESTERASE 1/PROTEASE 1/LYSOPHOSPHOLIPASE L1"/>
    <property type="match status" value="1"/>
</dbReference>
<dbReference type="InterPro" id="IPR013830">
    <property type="entry name" value="SGNH_hydro"/>
</dbReference>
<gene>
    <name evidence="2" type="ORF">LWF01_11020</name>
</gene>
<dbReference type="SUPFAM" id="SSF52266">
    <property type="entry name" value="SGNH hydrolase"/>
    <property type="match status" value="1"/>
</dbReference>
<evidence type="ECO:0000313" key="2">
    <source>
        <dbReference type="EMBL" id="WGW10664.1"/>
    </source>
</evidence>
<dbReference type="EMBL" id="CP090958">
    <property type="protein sequence ID" value="WGW10664.1"/>
    <property type="molecule type" value="Genomic_DNA"/>
</dbReference>
<feature type="domain" description="SGNH hydrolase-type esterase" evidence="1">
    <location>
        <begin position="69"/>
        <end position="258"/>
    </location>
</feature>
<accession>A0ABY8QQM4</accession>
<dbReference type="PANTHER" id="PTHR30383:SF5">
    <property type="entry name" value="SGNH HYDROLASE-TYPE ESTERASE DOMAIN-CONTAINING PROTEIN"/>
    <property type="match status" value="1"/>
</dbReference>
<proteinExistence type="predicted"/>
<keyword evidence="2" id="KW-0378">Hydrolase</keyword>
<dbReference type="Pfam" id="PF13472">
    <property type="entry name" value="Lipase_GDSL_2"/>
    <property type="match status" value="1"/>
</dbReference>
<name>A0ABY8QQM4_9MICO</name>